<dbReference type="CDD" id="cd17252">
    <property type="entry name" value="RMtype1_S_EcoKI-TRD1-CR1_like"/>
    <property type="match status" value="1"/>
</dbReference>
<dbReference type="GO" id="GO:0009307">
    <property type="term" value="P:DNA restriction-modification system"/>
    <property type="evidence" value="ECO:0007669"/>
    <property type="project" value="UniProtKB-KW"/>
</dbReference>
<protein>
    <submittedName>
        <fullName evidence="6">Restriction endonuclease subunit S</fullName>
    </submittedName>
</protein>
<comment type="caution">
    <text evidence="6">The sequence shown here is derived from an EMBL/GenBank/DDBJ whole genome shotgun (WGS) entry which is preliminary data.</text>
</comment>
<organism evidence="6 7">
    <name type="scientific">Streptococcus mitis</name>
    <dbReference type="NCBI Taxonomy" id="28037"/>
    <lineage>
        <taxon>Bacteria</taxon>
        <taxon>Bacillati</taxon>
        <taxon>Bacillota</taxon>
        <taxon>Bacilli</taxon>
        <taxon>Lactobacillales</taxon>
        <taxon>Streptococcaceae</taxon>
        <taxon>Streptococcus</taxon>
        <taxon>Streptococcus mitis group</taxon>
    </lineage>
</organism>
<feature type="domain" description="Type I restriction modification DNA specificity" evidence="5">
    <location>
        <begin position="85"/>
        <end position="260"/>
    </location>
</feature>
<evidence type="ECO:0000256" key="1">
    <source>
        <dbReference type="ARBA" id="ARBA00010923"/>
    </source>
</evidence>
<dbReference type="InterPro" id="IPR051212">
    <property type="entry name" value="Type-I_RE_S_subunit"/>
</dbReference>
<proteinExistence type="inferred from homology"/>
<dbReference type="PANTHER" id="PTHR43140">
    <property type="entry name" value="TYPE-1 RESTRICTION ENZYME ECOKI SPECIFICITY PROTEIN"/>
    <property type="match status" value="1"/>
</dbReference>
<dbReference type="InterPro" id="IPR044946">
    <property type="entry name" value="Restrct_endonuc_typeI_TRD_sf"/>
</dbReference>
<accession>A0A1X1KLX1</accession>
<comment type="subunit">
    <text evidence="4">The methyltransferase is composed of M and S polypeptides.</text>
</comment>
<dbReference type="EMBL" id="NCVJ01000017">
    <property type="protein sequence ID" value="ORP00433.1"/>
    <property type="molecule type" value="Genomic_DNA"/>
</dbReference>
<keyword evidence="6" id="KW-0378">Hydrolase</keyword>
<comment type="similarity">
    <text evidence="1">Belongs to the type-I restriction system S methylase family.</text>
</comment>
<keyword evidence="6" id="KW-0255">Endonuclease</keyword>
<dbReference type="GO" id="GO:0004519">
    <property type="term" value="F:endonuclease activity"/>
    <property type="evidence" value="ECO:0007669"/>
    <property type="project" value="UniProtKB-KW"/>
</dbReference>
<dbReference type="Gene3D" id="3.90.220.20">
    <property type="entry name" value="DNA methylase specificity domains"/>
    <property type="match status" value="2"/>
</dbReference>
<keyword evidence="6" id="KW-0540">Nuclease</keyword>
<reference evidence="6 7" key="1">
    <citation type="journal article" date="2016" name="Eur. J. Clin. Microbiol. Infect. Dis.">
        <title>Whole genome sequencing as a tool for phylogenetic analysis of clinical strains of Mitis group streptococci.</title>
        <authorList>
            <person name="Rasmussen L.H."/>
            <person name="Dargis R."/>
            <person name="Hojholt K."/>
            <person name="Christensen J.J."/>
            <person name="Skovgaard O."/>
            <person name="Justesen U.S."/>
            <person name="Rosenvinge F.S."/>
            <person name="Moser C."/>
            <person name="Lukjancenko O."/>
            <person name="Rasmussen S."/>
            <person name="Nielsen X.C."/>
        </authorList>
    </citation>
    <scope>NUCLEOTIDE SEQUENCE [LARGE SCALE GENOMIC DNA]</scope>
    <source>
        <strain evidence="6 7">RH_12363_08</strain>
    </source>
</reference>
<dbReference type="AlphaFoldDB" id="A0A1X1KLX1"/>
<evidence type="ECO:0000313" key="7">
    <source>
        <dbReference type="Proteomes" id="UP000193234"/>
    </source>
</evidence>
<keyword evidence="3" id="KW-0238">DNA-binding</keyword>
<dbReference type="Proteomes" id="UP000193234">
    <property type="component" value="Unassembled WGS sequence"/>
</dbReference>
<feature type="domain" description="Type I restriction modification DNA specificity" evidence="5">
    <location>
        <begin position="338"/>
        <end position="511"/>
    </location>
</feature>
<name>A0A1X1KLX1_STRMT</name>
<dbReference type="CDD" id="cd17515">
    <property type="entry name" value="RMtype1_S_MjaORF132P_Sau1132ORF3780P-TRD1-CR1_like"/>
    <property type="match status" value="1"/>
</dbReference>
<evidence type="ECO:0000256" key="4">
    <source>
        <dbReference type="ARBA" id="ARBA00038652"/>
    </source>
</evidence>
<evidence type="ECO:0000313" key="6">
    <source>
        <dbReference type="EMBL" id="ORP00433.1"/>
    </source>
</evidence>
<evidence type="ECO:0000259" key="5">
    <source>
        <dbReference type="Pfam" id="PF01420"/>
    </source>
</evidence>
<dbReference type="RefSeq" id="WP_084861899.1">
    <property type="nucleotide sequence ID" value="NZ_NCVJ01000017.1"/>
</dbReference>
<sequence>MTPEQLKASILQRAMEGKLVPQNPNDEPASELLKRIKAEKEKLISEGKIKRDKKETEIFRGDDGKHYEKFADGSVQEIDVPYDIPENWEWVKLGSIGIWNSGATPPKANCSYYSSATIPWLLTGDLTDSYITNIPNKISELALKETSVKVNPTGSILIAMYGATVGKLGILTFPATTNQACCACSKLFQIEKLYLFYFLMAERNNFKFRAEGGAQPNISKNKIINTFIPLPPLSEQQRIIEAIESALEKVDEYAESYNKLERLDKEFPDKLKKSILQYAMQGKLVEQDPNDESVEVLLEKIRSEKQKLFEEGKIKKKDLEISIVSQGDDNSYYGNIPMNWVVIKIKDIFSINTGLSYKKGDLSINNKGVRIIRGGNIKPLEFSLLDNDYYIDTQFISSEQVYLKRNQLITPVSTSLEHIGKFARIDKDYDGVVAGGFIFQLTPFESSEIISKFLLFNLSSPLFYKQLKAITKLSGQALYNIPKTTLSELLIPLAPFEEQELITQKVEKLFEKVNQF</sequence>
<evidence type="ECO:0000256" key="3">
    <source>
        <dbReference type="ARBA" id="ARBA00023125"/>
    </source>
</evidence>
<gene>
    <name evidence="6" type="ORF">B7696_02170</name>
</gene>
<evidence type="ECO:0000256" key="2">
    <source>
        <dbReference type="ARBA" id="ARBA00022747"/>
    </source>
</evidence>
<dbReference type="InterPro" id="IPR000055">
    <property type="entry name" value="Restrct_endonuc_typeI_TRD"/>
</dbReference>
<dbReference type="PANTHER" id="PTHR43140:SF1">
    <property type="entry name" value="TYPE I RESTRICTION ENZYME ECOKI SPECIFICITY SUBUNIT"/>
    <property type="match status" value="1"/>
</dbReference>
<dbReference type="SUPFAM" id="SSF116734">
    <property type="entry name" value="DNA methylase specificity domain"/>
    <property type="match status" value="2"/>
</dbReference>
<keyword evidence="2" id="KW-0680">Restriction system</keyword>
<dbReference type="Pfam" id="PF01420">
    <property type="entry name" value="Methylase_S"/>
    <property type="match status" value="2"/>
</dbReference>
<dbReference type="GO" id="GO:0003677">
    <property type="term" value="F:DNA binding"/>
    <property type="evidence" value="ECO:0007669"/>
    <property type="project" value="UniProtKB-KW"/>
</dbReference>